<protein>
    <submittedName>
        <fullName evidence="12">Carbohydrate porin</fullName>
    </submittedName>
</protein>
<evidence type="ECO:0000256" key="1">
    <source>
        <dbReference type="ARBA" id="ARBA00004571"/>
    </source>
</evidence>
<comment type="caution">
    <text evidence="12">The sequence shown here is derived from an EMBL/GenBank/DDBJ whole genome shotgun (WGS) entry which is preliminary data.</text>
</comment>
<dbReference type="EMBL" id="WJWF01000030">
    <property type="protein sequence ID" value="MRL38301.1"/>
    <property type="molecule type" value="Genomic_DNA"/>
</dbReference>
<evidence type="ECO:0000313" key="12">
    <source>
        <dbReference type="EMBL" id="MRL38301.1"/>
    </source>
</evidence>
<keyword evidence="9" id="KW-0998">Cell outer membrane</keyword>
<evidence type="ECO:0000256" key="5">
    <source>
        <dbReference type="ARBA" id="ARBA00022692"/>
    </source>
</evidence>
<gene>
    <name evidence="12" type="ORF">GJJ18_23030</name>
</gene>
<evidence type="ECO:0000256" key="11">
    <source>
        <dbReference type="SAM" id="SignalP"/>
    </source>
</evidence>
<accession>A0A9J6S4S2</accession>
<dbReference type="GO" id="GO:0006811">
    <property type="term" value="P:monoatomic ion transport"/>
    <property type="evidence" value="ECO:0007669"/>
    <property type="project" value="UniProtKB-KW"/>
</dbReference>
<evidence type="ECO:0000256" key="6">
    <source>
        <dbReference type="ARBA" id="ARBA00023065"/>
    </source>
</evidence>
<dbReference type="GO" id="GO:0009279">
    <property type="term" value="C:cell outer membrane"/>
    <property type="evidence" value="ECO:0007669"/>
    <property type="project" value="UniProtKB-SubCell"/>
</dbReference>
<keyword evidence="5" id="KW-0812">Transmembrane</keyword>
<keyword evidence="8" id="KW-0472">Membrane</keyword>
<dbReference type="PANTHER" id="PTHR38762">
    <property type="entry name" value="CRYPTIC OUTER MEMBRANE PORIN BGLH-RELATED"/>
    <property type="match status" value="1"/>
</dbReference>
<feature type="chain" id="PRO_5039934809" evidence="11">
    <location>
        <begin position="29"/>
        <end position="524"/>
    </location>
</feature>
<organism evidence="12">
    <name type="scientific">Klebsiella pneumoniae</name>
    <dbReference type="NCBI Taxonomy" id="573"/>
    <lineage>
        <taxon>Bacteria</taxon>
        <taxon>Pseudomonadati</taxon>
        <taxon>Pseudomonadota</taxon>
        <taxon>Gammaproteobacteria</taxon>
        <taxon>Enterobacterales</taxon>
        <taxon>Enterobacteriaceae</taxon>
        <taxon>Klebsiella/Raoultella group</taxon>
        <taxon>Klebsiella</taxon>
        <taxon>Klebsiella pneumoniae complex</taxon>
    </lineage>
</organism>
<sequence length="524" mass="59324">MPRLTRLSKGTLLTLGLLNIMLSNNAYAENLTTEERIAALEAQLKNNLHELSQLKKNLANKDSKNNDSDKKTANINIVDNTQSRGENSILSSSENDKSYSLKEISDYIKKDIGFSASGYFRTGWGYTSKGSPTSWAIGSLGRFGNEYSNWFDFTLTQRFYDDGVRRAKAVVMLDGMVSQSSNNSFFDSDSDNLLQFYDMYVDTQGFIPALQDATLWIGKRHLKNYEIQMLDWKAIRHDAASGFGIENIPLGNSKLDISVGRQDLKNYARDYSDTTSVNTNLVNLNWHDIPLWDKASLSLSARYNFANKTDEQKRGENDHQYFKLKDAWLGTALLHQKYDNKDFNDFVFQIANNAIGSSFIGLDSSNPEYGANDYYYGDHSGGVAYRLITQGENYLSDRLLLANTAVLSTGNDLYSYNTGAHTDFNSLRLVLRPAWIWDQYNQTGTELAYFNQTNKSNGQSYHESGYKVTLYHALKVDTSMLTSRPEIRFYTSFLKALNNEIDGFSFSDDKDHQVSVGVQAEIAW</sequence>
<dbReference type="Pfam" id="PF02264">
    <property type="entry name" value="LamB"/>
    <property type="match status" value="1"/>
</dbReference>
<keyword evidence="11" id="KW-0732">Signal</keyword>
<dbReference type="GO" id="GO:0015288">
    <property type="term" value="F:porin activity"/>
    <property type="evidence" value="ECO:0007669"/>
    <property type="project" value="UniProtKB-KW"/>
</dbReference>
<name>A0A9J6S4S2_KLEPN</name>
<comment type="subcellular location">
    <subcellularLocation>
        <location evidence="1">Cell outer membrane</location>
        <topology evidence="1">Multi-pass membrane protein</topology>
    </subcellularLocation>
</comment>
<dbReference type="InterPro" id="IPR050286">
    <property type="entry name" value="G_neg_Bact_CarbUptk_Porin"/>
</dbReference>
<keyword evidence="4" id="KW-1134">Transmembrane beta strand</keyword>
<keyword evidence="7" id="KW-0626">Porin</keyword>
<evidence type="ECO:0000256" key="4">
    <source>
        <dbReference type="ARBA" id="ARBA00022452"/>
    </source>
</evidence>
<dbReference type="InterPro" id="IPR003192">
    <property type="entry name" value="Porin_LamB"/>
</dbReference>
<comment type="similarity">
    <text evidence="2">Belongs to the porin LamB (TC 1.B.3) family.</text>
</comment>
<evidence type="ECO:0000256" key="2">
    <source>
        <dbReference type="ARBA" id="ARBA00007055"/>
    </source>
</evidence>
<reference evidence="12" key="1">
    <citation type="submission" date="2019-10" db="EMBL/GenBank/DDBJ databases">
        <title>Molecular typing, antibiotic resistance determination and virulence profiling for 36 multidrug-resistant clinical Klebsiella pneumoniae isolates using second- and third-generation sequencing.</title>
        <authorList>
            <person name="Shelenkov A."/>
            <person name="Mikhaylova Y."/>
            <person name="Yanushevich Y."/>
            <person name="Samoilov A."/>
            <person name="Petrova L."/>
            <person name="Fomina V."/>
            <person name="Gusarov V."/>
            <person name="Zamyatin M."/>
            <person name="Shagin D."/>
        </authorList>
    </citation>
    <scope>NUCLEOTIDE SEQUENCE [LARGE SCALE GENOMIC DNA]</scope>
    <source>
        <strain evidence="12">CriePir115</strain>
    </source>
</reference>
<dbReference type="PANTHER" id="PTHR38762:SF1">
    <property type="entry name" value="CRYPTIC OUTER MEMBRANE PORIN BGLH-RELATED"/>
    <property type="match status" value="1"/>
</dbReference>
<evidence type="ECO:0000256" key="7">
    <source>
        <dbReference type="ARBA" id="ARBA00023114"/>
    </source>
</evidence>
<evidence type="ECO:0000256" key="9">
    <source>
        <dbReference type="ARBA" id="ARBA00023237"/>
    </source>
</evidence>
<dbReference type="AlphaFoldDB" id="A0A9J6S4S2"/>
<dbReference type="GO" id="GO:0015144">
    <property type="term" value="F:carbohydrate transmembrane transporter activity"/>
    <property type="evidence" value="ECO:0007669"/>
    <property type="project" value="TreeGrafter"/>
</dbReference>
<feature type="signal peptide" evidence="11">
    <location>
        <begin position="1"/>
        <end position="28"/>
    </location>
</feature>
<dbReference type="GO" id="GO:0046930">
    <property type="term" value="C:pore complex"/>
    <property type="evidence" value="ECO:0007669"/>
    <property type="project" value="UniProtKB-KW"/>
</dbReference>
<keyword evidence="3" id="KW-0813">Transport</keyword>
<dbReference type="CDD" id="cd01346">
    <property type="entry name" value="Maltoporin-like"/>
    <property type="match status" value="1"/>
</dbReference>
<keyword evidence="10" id="KW-0175">Coiled coil</keyword>
<evidence type="ECO:0000256" key="8">
    <source>
        <dbReference type="ARBA" id="ARBA00023136"/>
    </source>
</evidence>
<feature type="coiled-coil region" evidence="10">
    <location>
        <begin position="37"/>
        <end position="71"/>
    </location>
</feature>
<proteinExistence type="inferred from homology"/>
<dbReference type="InterPro" id="IPR036998">
    <property type="entry name" value="Porin_LamB_sf"/>
</dbReference>
<evidence type="ECO:0000256" key="3">
    <source>
        <dbReference type="ARBA" id="ARBA00022448"/>
    </source>
</evidence>
<keyword evidence="6" id="KW-0406">Ion transport</keyword>
<dbReference type="GO" id="GO:0015774">
    <property type="term" value="P:polysaccharide transport"/>
    <property type="evidence" value="ECO:0007669"/>
    <property type="project" value="TreeGrafter"/>
</dbReference>
<dbReference type="Gene3D" id="2.40.170.10">
    <property type="entry name" value="Porin, LamB type"/>
    <property type="match status" value="1"/>
</dbReference>
<dbReference type="SUPFAM" id="SSF56935">
    <property type="entry name" value="Porins"/>
    <property type="match status" value="1"/>
</dbReference>
<evidence type="ECO:0000256" key="10">
    <source>
        <dbReference type="SAM" id="Coils"/>
    </source>
</evidence>